<organism evidence="2 3">
    <name type="scientific">Kineococcus radiotolerans</name>
    <dbReference type="NCBI Taxonomy" id="131568"/>
    <lineage>
        <taxon>Bacteria</taxon>
        <taxon>Bacillati</taxon>
        <taxon>Actinomycetota</taxon>
        <taxon>Actinomycetes</taxon>
        <taxon>Kineosporiales</taxon>
        <taxon>Kineosporiaceae</taxon>
        <taxon>Kineococcus</taxon>
    </lineage>
</organism>
<name>A0A7W4XVT6_KINRA</name>
<reference evidence="2 3" key="1">
    <citation type="submission" date="2020-08" db="EMBL/GenBank/DDBJ databases">
        <title>The Agave Microbiome: Exploring the role of microbial communities in plant adaptations to desert environments.</title>
        <authorList>
            <person name="Partida-Martinez L.P."/>
        </authorList>
    </citation>
    <scope>NUCLEOTIDE SEQUENCE [LARGE SCALE GENOMIC DNA]</scope>
    <source>
        <strain evidence="2 3">AS2.23</strain>
    </source>
</reference>
<dbReference type="Proteomes" id="UP000533269">
    <property type="component" value="Unassembled WGS sequence"/>
</dbReference>
<accession>A0A7W4XVT6</accession>
<evidence type="ECO:0000313" key="3">
    <source>
        <dbReference type="Proteomes" id="UP000533269"/>
    </source>
</evidence>
<keyword evidence="1" id="KW-1133">Transmembrane helix</keyword>
<sequence>MPASPRPHRRPSPGARHTRRLRLAATLATVGVLATAGIVWITGDGEVPLVRERCSATVDGESTSMSPEQAANAATVVGIAVRRGLPARAATIGIATIVQESGMRNLDHGDRDSLGLFQQRPSQGWGTPEQVQDPVFATNAFYDALVEVDGYRDLPVTDAAQRVQRSGFPLAYGDHEPEARLVASALTGYTPGGFSCHLRPVATEVQVGGDEQLTPSAQAVADAAGAQVTTLSPSVVEGAQGRALEYRAEGEDAARTAWAIAAWAVASAGVHPVTEVSVEGSRWSRDASGRGWVPTATGVPGGGVRISVG</sequence>
<evidence type="ECO:0008006" key="4">
    <source>
        <dbReference type="Google" id="ProtNLM"/>
    </source>
</evidence>
<proteinExistence type="predicted"/>
<evidence type="ECO:0000256" key="1">
    <source>
        <dbReference type="SAM" id="Phobius"/>
    </source>
</evidence>
<dbReference type="AlphaFoldDB" id="A0A7W4XVT6"/>
<evidence type="ECO:0000313" key="2">
    <source>
        <dbReference type="EMBL" id="MBB2900183.1"/>
    </source>
</evidence>
<keyword evidence="1" id="KW-0812">Transmembrane</keyword>
<keyword evidence="1" id="KW-0472">Membrane</keyword>
<dbReference type="EMBL" id="JACHVY010000001">
    <property type="protein sequence ID" value="MBB2900183.1"/>
    <property type="molecule type" value="Genomic_DNA"/>
</dbReference>
<feature type="transmembrane region" description="Helical" evidence="1">
    <location>
        <begin position="21"/>
        <end position="41"/>
    </location>
</feature>
<dbReference type="RefSeq" id="WP_183390542.1">
    <property type="nucleotide sequence ID" value="NZ_JACHVY010000001.1"/>
</dbReference>
<gene>
    <name evidence="2" type="ORF">FHR75_000971</name>
</gene>
<comment type="caution">
    <text evidence="2">The sequence shown here is derived from an EMBL/GenBank/DDBJ whole genome shotgun (WGS) entry which is preliminary data.</text>
</comment>
<protein>
    <recommendedName>
        <fullName evidence="4">Heavy metal transporter</fullName>
    </recommendedName>
</protein>
<reference evidence="2 3" key="2">
    <citation type="submission" date="2020-08" db="EMBL/GenBank/DDBJ databases">
        <authorList>
            <person name="Partida-Martinez L."/>
            <person name="Huntemann M."/>
            <person name="Clum A."/>
            <person name="Wang J."/>
            <person name="Palaniappan K."/>
            <person name="Ritter S."/>
            <person name="Chen I.-M."/>
            <person name="Stamatis D."/>
            <person name="Reddy T."/>
            <person name="O'Malley R."/>
            <person name="Daum C."/>
            <person name="Shapiro N."/>
            <person name="Ivanova N."/>
            <person name="Kyrpides N."/>
            <person name="Woyke T."/>
        </authorList>
    </citation>
    <scope>NUCLEOTIDE SEQUENCE [LARGE SCALE GENOMIC DNA]</scope>
    <source>
        <strain evidence="2 3">AS2.23</strain>
    </source>
</reference>